<proteinExistence type="inferred from homology"/>
<evidence type="ECO:0000259" key="3">
    <source>
        <dbReference type="Pfam" id="PF04884"/>
    </source>
</evidence>
<feature type="domain" description="Protein root UVB sensitive/RUS" evidence="3">
    <location>
        <begin position="78"/>
        <end position="310"/>
    </location>
</feature>
<evidence type="ECO:0000313" key="4">
    <source>
        <dbReference type="EMBL" id="CAK9264071.1"/>
    </source>
</evidence>
<evidence type="ECO:0000256" key="1">
    <source>
        <dbReference type="ARBA" id="ARBA00007558"/>
    </source>
</evidence>
<name>A0ABP0WDU3_9BRYO</name>
<comment type="similarity">
    <text evidence="1">Belongs to the RUS1 family.</text>
</comment>
<feature type="region of interest" description="Disordered" evidence="2">
    <location>
        <begin position="1"/>
        <end position="25"/>
    </location>
</feature>
<dbReference type="Pfam" id="PF04884">
    <property type="entry name" value="UVB_sens_prot"/>
    <property type="match status" value="1"/>
</dbReference>
<dbReference type="EMBL" id="OZ020111">
    <property type="protein sequence ID" value="CAK9264071.1"/>
    <property type="molecule type" value="Genomic_DNA"/>
</dbReference>
<reference evidence="4" key="1">
    <citation type="submission" date="2024-02" db="EMBL/GenBank/DDBJ databases">
        <authorList>
            <consortium name="ELIXIR-Norway"/>
            <consortium name="Elixir Norway"/>
        </authorList>
    </citation>
    <scope>NUCLEOTIDE SEQUENCE</scope>
</reference>
<dbReference type="Proteomes" id="UP001497444">
    <property type="component" value="Chromosome 16"/>
</dbReference>
<organism evidence="4 5">
    <name type="scientific">Sphagnum jensenii</name>
    <dbReference type="NCBI Taxonomy" id="128206"/>
    <lineage>
        <taxon>Eukaryota</taxon>
        <taxon>Viridiplantae</taxon>
        <taxon>Streptophyta</taxon>
        <taxon>Embryophyta</taxon>
        <taxon>Bryophyta</taxon>
        <taxon>Sphagnophytina</taxon>
        <taxon>Sphagnopsida</taxon>
        <taxon>Sphagnales</taxon>
        <taxon>Sphagnaceae</taxon>
        <taxon>Sphagnum</taxon>
    </lineage>
</organism>
<sequence length="459" mass="50472">MRAKPEGNLLLSSSSSSPVSSSQEVVSRREGLGFLQQRPQRRWIEVTDNVRREYECASSRPECRLQTNLLKDIRPPVQKAVDSFLSRFFPLGYPHSVAEGYLVYSQYRAIQHFASAALHVLSTQSLLFAAGLRPTPAQATIISWVLKDGMQHFGKLVCSSMGARMDSEPKRWRIFADVMYDIGGGLEVVSPLCPQHFLPVAGVANLAKGMALVSARATRLPVYSAFAKEDNLSDLYAKGEAISTLSNVLGLGMGIYLASNIAASIQGKLVMAPLLSAVHLYSVTQEMRAAPINTLNAQRTAMLVADFIKTGIVSRPADLRYKECLILPVSLLKDAGNVRVVTQLQTAIGKPSRLTELKQRFRNKRFLLKFGQKSTDLVLHQLAKGEDAVEGWLMAANVARLSKESDFSSLAEAGGVSSSVFEKAYEETEKQLPVLLSGLREHGWHTHLFLEGNGVRAVW</sequence>
<dbReference type="PANTHER" id="PTHR12770:SF5">
    <property type="entry name" value="PROTEIN ROOT UVB SENSITIVE 2, CHLOROPLASTIC"/>
    <property type="match status" value="1"/>
</dbReference>
<protein>
    <recommendedName>
        <fullName evidence="3">Protein root UVB sensitive/RUS domain-containing protein</fullName>
    </recommendedName>
</protein>
<dbReference type="InterPro" id="IPR054549">
    <property type="entry name" value="UVB_sens_RUS_dom"/>
</dbReference>
<dbReference type="InterPro" id="IPR006968">
    <property type="entry name" value="RUS_fam"/>
</dbReference>
<evidence type="ECO:0000313" key="5">
    <source>
        <dbReference type="Proteomes" id="UP001497444"/>
    </source>
</evidence>
<dbReference type="PANTHER" id="PTHR12770">
    <property type="entry name" value="RUS1 FAMILY PROTEIN C16ORF58"/>
    <property type="match status" value="1"/>
</dbReference>
<feature type="compositionally biased region" description="Low complexity" evidence="2">
    <location>
        <begin position="9"/>
        <end position="25"/>
    </location>
</feature>
<accession>A0ABP0WDU3</accession>
<gene>
    <name evidence="4" type="ORF">CSSPJE1EN1_LOCUS9549</name>
</gene>
<keyword evidence="5" id="KW-1185">Reference proteome</keyword>
<evidence type="ECO:0000256" key="2">
    <source>
        <dbReference type="SAM" id="MobiDB-lite"/>
    </source>
</evidence>